<organism evidence="3 4">
    <name type="scientific">Candidatus Methanoperedens nitratireducens</name>
    <dbReference type="NCBI Taxonomy" id="1392998"/>
    <lineage>
        <taxon>Archaea</taxon>
        <taxon>Methanobacteriati</taxon>
        <taxon>Methanobacteriota</taxon>
        <taxon>Stenosarchaea group</taxon>
        <taxon>Methanomicrobia</taxon>
        <taxon>Methanosarcinales</taxon>
        <taxon>ANME-2 cluster</taxon>
        <taxon>Candidatus Methanoperedentaceae</taxon>
        <taxon>Candidatus Methanoperedens</taxon>
    </lineage>
</organism>
<dbReference type="InterPro" id="IPR054399">
    <property type="entry name" value="Fervidolysin-like_N_prodom"/>
</dbReference>
<dbReference type="PATRIC" id="fig|1392998.3.peg.3208"/>
<evidence type="ECO:0000259" key="2">
    <source>
        <dbReference type="Pfam" id="PF22148"/>
    </source>
</evidence>
<evidence type="ECO:0000256" key="1">
    <source>
        <dbReference type="SAM" id="Phobius"/>
    </source>
</evidence>
<protein>
    <recommendedName>
        <fullName evidence="2">Fervidolysin-like N-terminal prodomain domain-containing protein</fullName>
    </recommendedName>
</protein>
<evidence type="ECO:0000313" key="4">
    <source>
        <dbReference type="Proteomes" id="UP000027153"/>
    </source>
</evidence>
<dbReference type="AlphaFoldDB" id="A0A062UV35"/>
<comment type="caution">
    <text evidence="3">The sequence shown here is derived from an EMBL/GenBank/DDBJ whole genome shotgun (WGS) entry which is preliminary data.</text>
</comment>
<evidence type="ECO:0000313" key="3">
    <source>
        <dbReference type="EMBL" id="KCZ70881.1"/>
    </source>
</evidence>
<feature type="transmembrane region" description="Helical" evidence="1">
    <location>
        <begin position="362"/>
        <end position="379"/>
    </location>
</feature>
<reference evidence="3 4" key="1">
    <citation type="journal article" date="2013" name="Nature">
        <title>Anaerobic oxidation of methane coupled to nitrate reduction in a novel archaeal lineage.</title>
        <authorList>
            <person name="Haroon M.F."/>
            <person name="Hu S."/>
            <person name="Shi Y."/>
            <person name="Imelfort M."/>
            <person name="Keller J."/>
            <person name="Hugenholtz P."/>
            <person name="Yuan Z."/>
            <person name="Tyson G.W."/>
        </authorList>
    </citation>
    <scope>NUCLEOTIDE SEQUENCE [LARGE SCALE GENOMIC DNA]</scope>
    <source>
        <strain evidence="3 4">ANME-2d</strain>
    </source>
</reference>
<dbReference type="OrthoDB" id="148368at2157"/>
<sequence>MLNQVSRIVLYVLPGIFALVLLSNAAVSTSWATEAGEIPYQVNNSDRIITGTVKELYPGLESTDVIISVVEIASNDSKIRVMLPGDAEVIAIEKPSYTERKDIYDVIFRWNNSYGVYHDTITVNLTSKNVEGAVSIRVKNLEEIPAATINVEDAVSIRSEYQPEVEDLPMPVFREAVVVYFREMPASLDEFASRYGGKLIFTKHDIKMAAFETNPISIPAQTSQQTLDFINRISTDSSVEKAYRDEFEFIRSDKEYSPEPRVMYPEDMRDEYVPDQVIVGFWRFPPSLDEFASKHEGKLKNFDDANNVLKSALFETNNITEFIKKVSTDPYVRYAEPNGIVRIAGVLENNTTEAVNTPKTPGFGTIPAAGLLLLIIYLMKRRD</sequence>
<proteinExistence type="predicted"/>
<feature type="domain" description="Fervidolysin-like N-terminal prodomain" evidence="2">
    <location>
        <begin position="267"/>
        <end position="338"/>
    </location>
</feature>
<name>A0A062UV35_9EURY</name>
<dbReference type="Proteomes" id="UP000027153">
    <property type="component" value="Unassembled WGS sequence"/>
</dbReference>
<keyword evidence="1" id="KW-0472">Membrane</keyword>
<accession>A0A062UV35</accession>
<gene>
    <name evidence="3" type="ORF">ANME2D_02907</name>
</gene>
<keyword evidence="1" id="KW-0812">Transmembrane</keyword>
<dbReference type="EMBL" id="JMIY01000007">
    <property type="protein sequence ID" value="KCZ70881.1"/>
    <property type="molecule type" value="Genomic_DNA"/>
</dbReference>
<dbReference type="RefSeq" id="WP_048092869.1">
    <property type="nucleotide sequence ID" value="NZ_JMIY01000007.1"/>
</dbReference>
<keyword evidence="4" id="KW-1185">Reference proteome</keyword>
<keyword evidence="1" id="KW-1133">Transmembrane helix</keyword>
<dbReference type="Pfam" id="PF22148">
    <property type="entry name" value="Fervidolysin_NPro-like"/>
    <property type="match status" value="1"/>
</dbReference>